<gene>
    <name evidence="3" type="ORF">AB5J58_44470</name>
</gene>
<name>A0AB39MPA5_9ACTN</name>
<dbReference type="InterPro" id="IPR015943">
    <property type="entry name" value="WD40/YVTN_repeat-like_dom_sf"/>
</dbReference>
<dbReference type="InterPro" id="IPR011047">
    <property type="entry name" value="Quinoprotein_ADH-like_sf"/>
</dbReference>
<dbReference type="InterPro" id="IPR002372">
    <property type="entry name" value="PQQ_rpt_dom"/>
</dbReference>
<dbReference type="Gene3D" id="2.130.10.10">
    <property type="entry name" value="YVTN repeat-like/Quinoprotein amine dehydrogenase"/>
    <property type="match status" value="1"/>
</dbReference>
<sequence>MRRVRVVRGVLGAVLFGVTAVGCSDSGDARSAESGDTTASSQHAASASAATAVQGSWRSWTKDLSGSEGVRVCGATAHQVVCATGADGVVGRSRADGAVTWTVPATGAGKNLGLVVDKADERAVTSGGRTLRAANLRTGRAAWTLRLPADRVYAGFVASEGVVYALDTWSSFTRKADVALGAYRASDGKRLWHRTVDADRYESPVAFGGRVYTTGSSKVTARNARTGDALATTTSGTTCPHLIAGGDYLVCSGSANTAEDTFPALRRLDPGDLRPLPTAKDSGQKPERGLISADGVLMLFEVSPEDSSGGDWNAYDLDHQKKLWSYTTTTDQAGLVGGRFLTFTPRNDRATRGHLISIDLHAGPKATGDAAPRMSPAYPETVGSAYPALVLPGGDPDHVVIETMVHHILRSLPLP</sequence>
<organism evidence="3">
    <name type="scientific">Streptomyces sp. R08</name>
    <dbReference type="NCBI Taxonomy" id="3238624"/>
    <lineage>
        <taxon>Bacteria</taxon>
        <taxon>Bacillati</taxon>
        <taxon>Actinomycetota</taxon>
        <taxon>Actinomycetes</taxon>
        <taxon>Kitasatosporales</taxon>
        <taxon>Streptomycetaceae</taxon>
        <taxon>Streptomyces</taxon>
    </lineage>
</organism>
<evidence type="ECO:0000259" key="2">
    <source>
        <dbReference type="Pfam" id="PF13360"/>
    </source>
</evidence>
<evidence type="ECO:0000256" key="1">
    <source>
        <dbReference type="SAM" id="MobiDB-lite"/>
    </source>
</evidence>
<reference evidence="3" key="1">
    <citation type="submission" date="2024-07" db="EMBL/GenBank/DDBJ databases">
        <authorList>
            <person name="Yu S.T."/>
        </authorList>
    </citation>
    <scope>NUCLEOTIDE SEQUENCE</scope>
    <source>
        <strain evidence="3">R08</strain>
    </source>
</reference>
<dbReference type="EMBL" id="CP163431">
    <property type="protein sequence ID" value="XDQ06814.1"/>
    <property type="molecule type" value="Genomic_DNA"/>
</dbReference>
<feature type="domain" description="Pyrrolo-quinoline quinone repeat" evidence="2">
    <location>
        <begin position="59"/>
        <end position="251"/>
    </location>
</feature>
<dbReference type="SUPFAM" id="SSF50998">
    <property type="entry name" value="Quinoprotein alcohol dehydrogenase-like"/>
    <property type="match status" value="1"/>
</dbReference>
<protein>
    <submittedName>
        <fullName evidence="3">PQQ-binding-like beta-propeller repeat protein</fullName>
    </submittedName>
</protein>
<dbReference type="AlphaFoldDB" id="A0AB39MPA5"/>
<feature type="region of interest" description="Disordered" evidence="1">
    <location>
        <begin position="266"/>
        <end position="288"/>
    </location>
</feature>
<dbReference type="PROSITE" id="PS51257">
    <property type="entry name" value="PROKAR_LIPOPROTEIN"/>
    <property type="match status" value="1"/>
</dbReference>
<dbReference type="RefSeq" id="WP_369191677.1">
    <property type="nucleotide sequence ID" value="NZ_CP163431.1"/>
</dbReference>
<dbReference type="Pfam" id="PF13360">
    <property type="entry name" value="PQQ_2"/>
    <property type="match status" value="1"/>
</dbReference>
<proteinExistence type="predicted"/>
<evidence type="ECO:0000313" key="3">
    <source>
        <dbReference type="EMBL" id="XDQ06814.1"/>
    </source>
</evidence>
<accession>A0AB39MPA5</accession>